<keyword evidence="7 11" id="KW-0157">Chromophore</keyword>
<proteinExistence type="inferred from homology"/>
<evidence type="ECO:0000256" key="2">
    <source>
        <dbReference type="ARBA" id="ARBA00022494"/>
    </source>
</evidence>
<evidence type="ECO:0000256" key="9">
    <source>
        <dbReference type="ARBA" id="ARBA00023211"/>
    </source>
</evidence>
<dbReference type="GO" id="GO:0016168">
    <property type="term" value="F:chlorophyll binding"/>
    <property type="evidence" value="ECO:0007669"/>
    <property type="project" value="UniProtKB-UniRule"/>
</dbReference>
<evidence type="ECO:0000256" key="12">
    <source>
        <dbReference type="RuleBase" id="RU004533"/>
    </source>
</evidence>
<keyword evidence="2 11" id="KW-0148">Chlorophyll</keyword>
<name>Q1HCK8_AMPCA</name>
<dbReference type="InterPro" id="IPR044900">
    <property type="entry name" value="PSII_PsbC_sf"/>
</dbReference>
<dbReference type="Gene3D" id="1.10.10.670">
    <property type="entry name" value="photosystem ii from thermosynechococcus elongatus"/>
    <property type="match status" value="1"/>
</dbReference>
<dbReference type="HAMAP" id="MF_01496">
    <property type="entry name" value="PSII_PsbC_CP43"/>
    <property type="match status" value="1"/>
</dbReference>
<keyword evidence="10 11" id="KW-0604">Photosystem II</keyword>
<keyword evidence="4 11" id="KW-0812">Transmembrane</keyword>
<keyword evidence="12 14" id="KW-0150">Chloroplast</keyword>
<feature type="transmembrane region" description="Helical" evidence="13">
    <location>
        <begin position="68"/>
        <end position="89"/>
    </location>
</feature>
<evidence type="ECO:0000256" key="4">
    <source>
        <dbReference type="ARBA" id="ARBA00022692"/>
    </source>
</evidence>
<dbReference type="InterPro" id="IPR036001">
    <property type="entry name" value="PS_II_antenna-like_sf"/>
</dbReference>
<dbReference type="InterPro" id="IPR005869">
    <property type="entry name" value="PSII_PsbC"/>
</dbReference>
<reference evidence="14" key="1">
    <citation type="journal article" date="2006" name="BMC Genomics">
        <title>Comparative analysis of dinoflagellate chloroplast genomes reveals rRNA and tRNA genes.</title>
        <authorList>
            <person name="Barbrook A.C."/>
            <person name="Santucci N."/>
            <person name="Plenderleith L.J."/>
            <person name="Hiller R.G."/>
            <person name="Howe C.J."/>
        </authorList>
    </citation>
    <scope>NUCLEOTIDE SEQUENCE</scope>
    <source>
        <strain evidence="14">CS-21</strain>
    </source>
</reference>
<geneLocation type="chloroplast" evidence="14"/>
<protein>
    <recommendedName>
        <fullName evidence="11 12">Photosystem II CP43 reaction center protein</fullName>
    </recommendedName>
    <alternativeName>
        <fullName evidence="11">PSII 43 kDa protein</fullName>
    </alternativeName>
    <alternativeName>
        <fullName evidence="11">Protein CP-43</fullName>
    </alternativeName>
</protein>
<comment type="subunit">
    <text evidence="11">PSII is composed of 1 copy each of membrane proteins PsbA, PsbB, PsbC, PsbD, PsbE, PsbF, PsbH, PsbI, PsbJ, PsbK, PsbL, PsbM, PsbT, PsbX, PsbY, PsbZ, Psb30/Ycf12, at least 3 peripheral proteins of the oxygen-evolving complex and a large number of cofactors. It forms dimeric complexes.</text>
</comment>
<keyword evidence="12 14" id="KW-0934">Plastid</keyword>
<dbReference type="InterPro" id="IPR000932">
    <property type="entry name" value="PS_antenna-like"/>
</dbReference>
<organism evidence="14">
    <name type="scientific">Amphidinium carterae</name>
    <name type="common">Dinoflagellate</name>
    <dbReference type="NCBI Taxonomy" id="2961"/>
    <lineage>
        <taxon>Eukaryota</taxon>
        <taxon>Sar</taxon>
        <taxon>Alveolata</taxon>
        <taxon>Dinophyceae</taxon>
        <taxon>Amphidiniales</taxon>
        <taxon>Amphidiniaceae</taxon>
        <taxon>Amphidinium</taxon>
    </lineage>
</organism>
<feature type="transmembrane region" description="Helical" evidence="13">
    <location>
        <begin position="37"/>
        <end position="56"/>
    </location>
</feature>
<evidence type="ECO:0000256" key="8">
    <source>
        <dbReference type="ARBA" id="ARBA00023136"/>
    </source>
</evidence>
<keyword evidence="9 11" id="KW-0464">Manganese</keyword>
<dbReference type="AlphaFoldDB" id="Q1HCK8"/>
<comment type="caution">
    <text evidence="11">Lacks conserved residue(s) required for the propagation of feature annotation.</text>
</comment>
<gene>
    <name evidence="11 14" type="primary">psbC</name>
</gene>
<feature type="transmembrane region" description="Helical" evidence="13">
    <location>
        <begin position="144"/>
        <end position="167"/>
    </location>
</feature>
<feature type="transmembrane region" description="Helical" evidence="13">
    <location>
        <begin position="95"/>
        <end position="117"/>
    </location>
</feature>
<dbReference type="GO" id="GO:0009535">
    <property type="term" value="C:chloroplast thylakoid membrane"/>
    <property type="evidence" value="ECO:0007669"/>
    <property type="project" value="UniProtKB-SubCell"/>
</dbReference>
<sequence length="459" mass="49930">MVVNSVLARTLQGSRYAWWSGNARFIELSGKFLGAHVAHAGLIMFWAGAMCLFEVAHHVPDRALYDQGFILLPHLATLGFGVGAGGEIISLHEYFVIGVLHMMAALVLGLGGIYHAVFGPEKLEESASANSTLFAFNFKDRFRVTCILGAHLVALGIASLLVVYLGLTNGLYDAFAPGGGDVRVVKQVTTSAYVIGSYLIKAPFGGQGWIISINNLEDFLGGQLVVGFGCILGGIWHILSTPQPIFVRGFTYSGEAYLGYSLAALGTMGLIAAVYVWYNVTAYPSEVYGPSGMEASQSQAFTFLVRDQKLGAKIASAVGPTGLAKYLMRSPTGEIIFGGETMRFWSASTGWLQGFRDAKGFDVNKFRYDIQTWQERRAADFMTHAPIGSLNSVGGIPTEINAINYVSPRSWLVSSHWFLGFSLFVGHWWHSARARAAAVYIELGLSRLYEPALYMRPID</sequence>
<feature type="transmembrane region" description="Helical" evidence="13">
    <location>
        <begin position="219"/>
        <end position="239"/>
    </location>
</feature>
<keyword evidence="6 11" id="KW-1133">Transmembrane helix</keyword>
<comment type="subunit">
    <text evidence="12">PSII is composed of 1 copy each of membrane proteins PsbA, PsbB, PsbC, PsbD, PsbE, PsbF, PsbH, PsbI, PsbJ, PsbK, PsbL, PsbM, PsbT, PsbX, PsbY, PsbZ, Ycf12, at least 3 peripheral proteins of the oxygen-evolving complex and a large number of cofactors. It forms dimeric complexes.</text>
</comment>
<keyword evidence="3 11" id="KW-0602">Photosynthesis</keyword>
<evidence type="ECO:0000313" key="14">
    <source>
        <dbReference type="EMBL" id="ABF57015.1"/>
    </source>
</evidence>
<dbReference type="Pfam" id="PF00421">
    <property type="entry name" value="PSII"/>
    <property type="match status" value="1"/>
</dbReference>
<dbReference type="GO" id="GO:0046872">
    <property type="term" value="F:metal ion binding"/>
    <property type="evidence" value="ECO:0007669"/>
    <property type="project" value="UniProtKB-KW"/>
</dbReference>
<dbReference type="GO" id="GO:0009772">
    <property type="term" value="P:photosynthetic electron transport in photosystem II"/>
    <property type="evidence" value="ECO:0007669"/>
    <property type="project" value="InterPro"/>
</dbReference>
<feature type="transmembrane region" description="Helical" evidence="13">
    <location>
        <begin position="260"/>
        <end position="278"/>
    </location>
</feature>
<evidence type="ECO:0000256" key="13">
    <source>
        <dbReference type="SAM" id="Phobius"/>
    </source>
</evidence>
<evidence type="ECO:0000256" key="1">
    <source>
        <dbReference type="ARBA" id="ARBA00004141"/>
    </source>
</evidence>
<evidence type="ECO:0000256" key="5">
    <source>
        <dbReference type="ARBA" id="ARBA00022723"/>
    </source>
</evidence>
<keyword evidence="8 11" id="KW-0472">Membrane</keyword>
<keyword evidence="5 11" id="KW-0479">Metal-binding</keyword>
<comment type="function">
    <text evidence="11 12">One of the components of the core complex of photosystem II (PSII). It binds chlorophyll and helps catalyze the primary light-induced photochemical processes of PSII. PSII is a light-driven water:plastoquinone oxidoreductase, using light energy to abstract electrons from H(2)O, generating O(2) and a proton gradient subsequently used for ATP formation.</text>
</comment>
<feature type="chain" id="PRO_5023448305" description="Photosystem II CP43 reaction center protein" evidence="11">
    <location>
        <begin position="1"/>
        <end position="459"/>
    </location>
</feature>
<evidence type="ECO:0000256" key="7">
    <source>
        <dbReference type="ARBA" id="ARBA00022991"/>
    </source>
</evidence>
<evidence type="ECO:0000256" key="11">
    <source>
        <dbReference type="HAMAP-Rule" id="MF_01496"/>
    </source>
</evidence>
<evidence type="ECO:0000256" key="6">
    <source>
        <dbReference type="ARBA" id="ARBA00022989"/>
    </source>
</evidence>
<accession>Q1HCK8</accession>
<dbReference type="NCBIfam" id="TIGR01153">
    <property type="entry name" value="psbC"/>
    <property type="match status" value="1"/>
</dbReference>
<evidence type="ECO:0000256" key="10">
    <source>
        <dbReference type="ARBA" id="ARBA00023276"/>
    </source>
</evidence>
<comment type="subcellular location">
    <subcellularLocation>
        <location evidence="1">Membrane</location>
        <topology evidence="1">Multi-pass membrane protein</topology>
    </subcellularLocation>
    <subcellularLocation>
        <location evidence="11 12">Plastid</location>
        <location evidence="11 12">Chloroplast thylakoid membrane</location>
        <topology evidence="11 12">Multi-pass membrane protein</topology>
    </subcellularLocation>
</comment>
<evidence type="ECO:0000256" key="3">
    <source>
        <dbReference type="ARBA" id="ARBA00022531"/>
    </source>
</evidence>
<dbReference type="GO" id="GO:0009523">
    <property type="term" value="C:photosystem II"/>
    <property type="evidence" value="ECO:0007669"/>
    <property type="project" value="UniProtKB-KW"/>
</dbReference>
<comment type="similarity">
    <text evidence="11 12">Belongs to the PsbB/PsbC family. PsbC subfamily.</text>
</comment>
<dbReference type="SUPFAM" id="SSF161077">
    <property type="entry name" value="Photosystem II antenna protein-like"/>
    <property type="match status" value="1"/>
</dbReference>
<keyword evidence="11 12" id="KW-0793">Thylakoid</keyword>
<dbReference type="EMBL" id="DQ507219">
    <property type="protein sequence ID" value="ABF57015.1"/>
    <property type="molecule type" value="Genomic_DNA"/>
</dbReference>